<dbReference type="Proteomes" id="UP000007842">
    <property type="component" value="Chromosome"/>
</dbReference>
<dbReference type="Pfam" id="PF02638">
    <property type="entry name" value="GHL10"/>
    <property type="match status" value="1"/>
</dbReference>
<evidence type="ECO:0000256" key="2">
    <source>
        <dbReference type="SAM" id="MobiDB-lite"/>
    </source>
</evidence>
<dbReference type="InterPro" id="IPR006311">
    <property type="entry name" value="TAT_signal"/>
</dbReference>
<dbReference type="PANTHER" id="PTHR43405">
    <property type="entry name" value="GLYCOSYL HYDROLASE DIGH"/>
    <property type="match status" value="1"/>
</dbReference>
<evidence type="ECO:0000259" key="3">
    <source>
        <dbReference type="Pfam" id="PF02638"/>
    </source>
</evidence>
<keyword evidence="1" id="KW-0732">Signal</keyword>
<dbReference type="Gene3D" id="3.20.20.80">
    <property type="entry name" value="Glycosidases"/>
    <property type="match status" value="1"/>
</dbReference>
<reference evidence="5" key="1">
    <citation type="submission" date="2011-12" db="EMBL/GenBank/DDBJ databases">
        <title>Complete genome sequence of Streptomyces cattleya strain DSM 46488.</title>
        <authorList>
            <person name="Ou H.-Y."/>
            <person name="Li P."/>
            <person name="Zhao C."/>
            <person name="O'Hagan D."/>
            <person name="Deng Z."/>
        </authorList>
    </citation>
    <scope>NUCLEOTIDE SEQUENCE [LARGE SCALE GENOMIC DNA]</scope>
    <source>
        <strain evidence="5">ATCC 35852 / DSM 46488 / JCM 4925 / NBRC 14057 / NRRL 8057</strain>
    </source>
</reference>
<dbReference type="STRING" id="1003195.SCATT_52070"/>
<evidence type="ECO:0000313" key="4">
    <source>
        <dbReference type="EMBL" id="AEW97578.1"/>
    </source>
</evidence>
<dbReference type="PROSITE" id="PS51318">
    <property type="entry name" value="TAT"/>
    <property type="match status" value="1"/>
</dbReference>
<dbReference type="InterPro" id="IPR003790">
    <property type="entry name" value="GHL10"/>
</dbReference>
<dbReference type="EMBL" id="CP003219">
    <property type="protein sequence ID" value="AEW97578.1"/>
    <property type="molecule type" value="Genomic_DNA"/>
</dbReference>
<organism evidence="4 5">
    <name type="scientific">Streptantibioticus cattleyicolor (strain ATCC 35852 / DSM 46488 / JCM 4925 / NBRC 14057 / NRRL 8057)</name>
    <name type="common">Streptomyces cattleya</name>
    <dbReference type="NCBI Taxonomy" id="1003195"/>
    <lineage>
        <taxon>Bacteria</taxon>
        <taxon>Bacillati</taxon>
        <taxon>Actinomycetota</taxon>
        <taxon>Actinomycetes</taxon>
        <taxon>Kitasatosporales</taxon>
        <taxon>Streptomycetaceae</taxon>
        <taxon>Streptantibioticus</taxon>
    </lineage>
</organism>
<dbReference type="InterPro" id="IPR017853">
    <property type="entry name" value="GH"/>
</dbReference>
<name>G8WY40_STREN</name>
<gene>
    <name evidence="4" type="ordered locus">SCATT_52070</name>
</gene>
<dbReference type="PATRIC" id="fig|1003195.29.peg.5195"/>
<dbReference type="HOGENOM" id="CLU_019247_0_1_11"/>
<protein>
    <submittedName>
        <fullName evidence="4">Secreted protein</fullName>
    </submittedName>
</protein>
<feature type="domain" description="Glycosyl hydrolase-like 10" evidence="3">
    <location>
        <begin position="55"/>
        <end position="362"/>
    </location>
</feature>
<sequence>MTPRQGADMHDTGTARTRPIDRRRFATAAAATLLAAAGPAPEASAARHRRWPEQFRGMWVATVANIDWPSAPGLPAHRQRAELDTLLDTALTRRLNAVILQVRPAADAFWPSRYEPWSRYLTGTQGRDPGWDPLGYAVRAAHDRGLELHAWFNPYRVANTADAGALVPWHPARRHPDWVVAYGGGLYYNPGLPEVRRFVEDAMLDAVARYPLDAVHWDDYFYPYPVAGRPFDDDAAYAAYGGDFPDRASWRRHNTDLLVRETAERIRRTRPGTRFGISPFGVWRNRSSDPLGSATTAGVQSYDDLYADTRTWVRQGWIDYICPQLYWSIGPGAADYAVLVPWWARTVEGTRTHLYIGEALYKQGGSGAWSDPAELTRHLDLDARYPQVRGNAYFSAKDVAADPTGALRRVVRDHYPTRARVPR</sequence>
<accession>G8WY40</accession>
<proteinExistence type="predicted"/>
<evidence type="ECO:0000313" key="5">
    <source>
        <dbReference type="Proteomes" id="UP000007842"/>
    </source>
</evidence>
<dbReference type="PANTHER" id="PTHR43405:SF1">
    <property type="entry name" value="GLYCOSYL HYDROLASE DIGH"/>
    <property type="match status" value="1"/>
</dbReference>
<dbReference type="AlphaFoldDB" id="G8WY40"/>
<dbReference type="eggNOG" id="COG1649">
    <property type="taxonomic scope" value="Bacteria"/>
</dbReference>
<dbReference type="KEGG" id="scy:SCATT_52070"/>
<dbReference type="InterPro" id="IPR052177">
    <property type="entry name" value="Divisome_Glycosyl_Hydrolase"/>
</dbReference>
<feature type="region of interest" description="Disordered" evidence="2">
    <location>
        <begin position="1"/>
        <end position="21"/>
    </location>
</feature>
<dbReference type="SUPFAM" id="SSF51445">
    <property type="entry name" value="(Trans)glycosidases"/>
    <property type="match status" value="1"/>
</dbReference>
<keyword evidence="5" id="KW-1185">Reference proteome</keyword>
<feature type="compositionally biased region" description="Basic and acidic residues" evidence="2">
    <location>
        <begin position="7"/>
        <end position="21"/>
    </location>
</feature>
<evidence type="ECO:0000256" key="1">
    <source>
        <dbReference type="ARBA" id="ARBA00022729"/>
    </source>
</evidence>